<comment type="caution">
    <text evidence="1">The sequence shown here is derived from an EMBL/GenBank/DDBJ whole genome shotgun (WGS) entry which is preliminary data.</text>
</comment>
<name>A0A926N713_9BACL</name>
<evidence type="ECO:0000313" key="2">
    <source>
        <dbReference type="Proteomes" id="UP000661691"/>
    </source>
</evidence>
<organism evidence="1 2">
    <name type="scientific">Polycladospora coralii</name>
    <dbReference type="NCBI Taxonomy" id="2771432"/>
    <lineage>
        <taxon>Bacteria</taxon>
        <taxon>Bacillati</taxon>
        <taxon>Bacillota</taxon>
        <taxon>Bacilli</taxon>
        <taxon>Bacillales</taxon>
        <taxon>Thermoactinomycetaceae</taxon>
        <taxon>Polycladospora</taxon>
    </lineage>
</organism>
<dbReference type="AlphaFoldDB" id="A0A926N713"/>
<reference evidence="1" key="1">
    <citation type="submission" date="2020-09" db="EMBL/GenBank/DDBJ databases">
        <title>A novel bacterium of genus Hazenella, isolated from South China Sea.</title>
        <authorList>
            <person name="Huang H."/>
            <person name="Mo K."/>
            <person name="Hu Y."/>
        </authorList>
    </citation>
    <scope>NUCLEOTIDE SEQUENCE</scope>
    <source>
        <strain evidence="1">IB182357</strain>
    </source>
</reference>
<dbReference type="RefSeq" id="WP_191142769.1">
    <property type="nucleotide sequence ID" value="NZ_JACXAH010000037.1"/>
</dbReference>
<sequence length="81" mass="9770">MQPYHKRMAEVWWKVQSGKKPTTRDIVEWVESHHAHMHWVSRLNRLNNWADAYSIIGDQDEESKHCQQMDDLIYIHSRGRA</sequence>
<dbReference type="Proteomes" id="UP000661691">
    <property type="component" value="Unassembled WGS sequence"/>
</dbReference>
<proteinExistence type="predicted"/>
<evidence type="ECO:0000313" key="1">
    <source>
        <dbReference type="EMBL" id="MBD1373774.1"/>
    </source>
</evidence>
<dbReference type="Pfam" id="PF24704">
    <property type="entry name" value="DUF7667"/>
    <property type="match status" value="1"/>
</dbReference>
<keyword evidence="2" id="KW-1185">Reference proteome</keyword>
<dbReference type="InterPro" id="IPR056084">
    <property type="entry name" value="DUF7667"/>
</dbReference>
<gene>
    <name evidence="1" type="ORF">IC620_15620</name>
</gene>
<protein>
    <submittedName>
        <fullName evidence="1">Uncharacterized protein</fullName>
    </submittedName>
</protein>
<dbReference type="EMBL" id="JACXAH010000037">
    <property type="protein sequence ID" value="MBD1373774.1"/>
    <property type="molecule type" value="Genomic_DNA"/>
</dbReference>
<accession>A0A926N713</accession>